<dbReference type="InterPro" id="IPR047215">
    <property type="entry name" value="Galactose_mutarotase-like"/>
</dbReference>
<dbReference type="CDD" id="cd00180">
    <property type="entry name" value="PKc"/>
    <property type="match status" value="1"/>
</dbReference>
<dbReference type="InterPro" id="IPR014718">
    <property type="entry name" value="GH-type_carb-bd"/>
</dbReference>
<dbReference type="InterPro" id="IPR008183">
    <property type="entry name" value="Aldose_1/G6P_1-epimerase"/>
</dbReference>
<dbReference type="GeneID" id="18764920"/>
<keyword evidence="3" id="KW-0119">Carbohydrate metabolism</keyword>
<evidence type="ECO:0000313" key="5">
    <source>
        <dbReference type="EMBL" id="EKD12756.1"/>
    </source>
</evidence>
<protein>
    <submittedName>
        <fullName evidence="5">Aldose 1-epimerase</fullName>
    </submittedName>
</protein>
<dbReference type="Pfam" id="PF00069">
    <property type="entry name" value="Pkinase"/>
    <property type="match status" value="1"/>
</dbReference>
<dbReference type="GO" id="GO:0030246">
    <property type="term" value="F:carbohydrate binding"/>
    <property type="evidence" value="ECO:0007669"/>
    <property type="project" value="InterPro"/>
</dbReference>
<accession>K1WIU3</accession>
<dbReference type="SMART" id="SM00220">
    <property type="entry name" value="S_TKc"/>
    <property type="match status" value="1"/>
</dbReference>
<dbReference type="SUPFAM" id="SSF56112">
    <property type="entry name" value="Protein kinase-like (PK-like)"/>
    <property type="match status" value="1"/>
</dbReference>
<dbReference type="SUPFAM" id="SSF74650">
    <property type="entry name" value="Galactose mutarotase-like"/>
    <property type="match status" value="1"/>
</dbReference>
<evidence type="ECO:0000256" key="2">
    <source>
        <dbReference type="ARBA" id="ARBA00023235"/>
    </source>
</evidence>
<dbReference type="STRING" id="1072389.K1WIU3"/>
<dbReference type="InterPro" id="IPR011009">
    <property type="entry name" value="Kinase-like_dom_sf"/>
</dbReference>
<dbReference type="InterPro" id="IPR011013">
    <property type="entry name" value="Gal_mutarotase_sf_dom"/>
</dbReference>
<keyword evidence="6" id="KW-1185">Reference proteome</keyword>
<organism evidence="5 6">
    <name type="scientific">Marssonina brunnea f. sp. multigermtubi (strain MB_m1)</name>
    <name type="common">Marssonina leaf spot fungus</name>
    <dbReference type="NCBI Taxonomy" id="1072389"/>
    <lineage>
        <taxon>Eukaryota</taxon>
        <taxon>Fungi</taxon>
        <taxon>Dikarya</taxon>
        <taxon>Ascomycota</taxon>
        <taxon>Pezizomycotina</taxon>
        <taxon>Leotiomycetes</taxon>
        <taxon>Helotiales</taxon>
        <taxon>Drepanopezizaceae</taxon>
        <taxon>Drepanopeziza</taxon>
    </lineage>
</organism>
<dbReference type="PROSITE" id="PS00108">
    <property type="entry name" value="PROTEIN_KINASE_ST"/>
    <property type="match status" value="1"/>
</dbReference>
<evidence type="ECO:0000256" key="3">
    <source>
        <dbReference type="ARBA" id="ARBA00023277"/>
    </source>
</evidence>
<gene>
    <name evidence="5" type="ORF">MBM_08985</name>
</gene>
<dbReference type="PROSITE" id="PS50011">
    <property type="entry name" value="PROTEIN_KINASE_DOM"/>
    <property type="match status" value="1"/>
</dbReference>
<dbReference type="GO" id="GO:0004672">
    <property type="term" value="F:protein kinase activity"/>
    <property type="evidence" value="ECO:0007669"/>
    <property type="project" value="InterPro"/>
</dbReference>
<dbReference type="PANTHER" id="PTHR10091:SF6">
    <property type="entry name" value="1-EPIMERASE, PUTATIVE (AFU_ORTHOLOGUE AFUA_3G13240)-RELATED"/>
    <property type="match status" value="1"/>
</dbReference>
<dbReference type="PANTHER" id="PTHR10091">
    <property type="entry name" value="ALDOSE-1-EPIMERASE"/>
    <property type="match status" value="1"/>
</dbReference>
<dbReference type="Gene3D" id="2.70.98.10">
    <property type="match status" value="1"/>
</dbReference>
<comment type="similarity">
    <text evidence="1">Belongs to the aldose epimerase family.</text>
</comment>
<dbReference type="InterPro" id="IPR000719">
    <property type="entry name" value="Prot_kinase_dom"/>
</dbReference>
<feature type="domain" description="Protein kinase" evidence="4">
    <location>
        <begin position="135"/>
        <end position="453"/>
    </location>
</feature>
<dbReference type="CDD" id="cd09019">
    <property type="entry name" value="galactose_mutarotase_like"/>
    <property type="match status" value="1"/>
</dbReference>
<keyword evidence="2" id="KW-0413">Isomerase</keyword>
<dbReference type="GO" id="GO:0004034">
    <property type="term" value="F:aldose 1-epimerase activity"/>
    <property type="evidence" value="ECO:0007669"/>
    <property type="project" value="TreeGrafter"/>
</dbReference>
<dbReference type="InParanoid" id="K1WIU3"/>
<evidence type="ECO:0000313" key="6">
    <source>
        <dbReference type="Proteomes" id="UP000006753"/>
    </source>
</evidence>
<name>K1WIU3_MARBU</name>
<dbReference type="Pfam" id="PF01263">
    <property type="entry name" value="Aldose_epim"/>
    <property type="match status" value="1"/>
</dbReference>
<reference evidence="5 6" key="1">
    <citation type="journal article" date="2012" name="BMC Genomics">
        <title>Sequencing the genome of Marssonina brunnea reveals fungus-poplar co-evolution.</title>
        <authorList>
            <person name="Zhu S."/>
            <person name="Cao Y.-Z."/>
            <person name="Jiang C."/>
            <person name="Tan B.-Y."/>
            <person name="Wang Z."/>
            <person name="Feng S."/>
            <person name="Zhang L."/>
            <person name="Su X.-H."/>
            <person name="Brejova B."/>
            <person name="Vinar T."/>
            <person name="Xu M."/>
            <person name="Wang M.-X."/>
            <person name="Zhang S.-G."/>
            <person name="Huang M.-R."/>
            <person name="Wu R."/>
            <person name="Zhou Y."/>
        </authorList>
    </citation>
    <scope>NUCLEOTIDE SEQUENCE [LARGE SCALE GENOMIC DNA]</scope>
    <source>
        <strain evidence="5 6">MB_m1</strain>
    </source>
</reference>
<dbReference type="eggNOG" id="KOG0598">
    <property type="taxonomic scope" value="Eukaryota"/>
</dbReference>
<dbReference type="GO" id="GO:0005524">
    <property type="term" value="F:ATP binding"/>
    <property type="evidence" value="ECO:0007669"/>
    <property type="project" value="InterPro"/>
</dbReference>
<proteinExistence type="inferred from homology"/>
<dbReference type="HOGENOM" id="CLU_299172_0_0_1"/>
<sequence>MLGQAVNDSSEDQISFLDLEDGYSYSNSGVSEQSSNCSRERNARWCQNPLLYTIFHEIGQLELLDELFEHEFTDICLPIESETQLTRVFLDPALRPLFLAAQHRVCVQPDCTPEIQLEEIRTGHGHLMTDTDLPLQYRRSVGQGGSATVDEVLNLKDGRVYARKSWKRMDSVLDETGFHREIQALRRSKHIHCVQIVRPLLFLLLTETDSPISLHLSNVLLRAQFSSNPSIHARFGSYTTPSAMVFLMSPLADSDLCSFLKSASVTYDSQTILLLRRWFGCLASAVHSLHSIKIRHRDIKPQNILVQGHNILITDFNLAYDWSNSEDGETTVTWEGLTVRYAAPEIWRYEEANSSTDVWSLGCVFLEMATVIKGRSVRDYRDFFKEKRGNSHFFDNEVGIAEWCLLLEDSSTTDNTPLRWVGAMLERNGWKRMKSAALLEMMNEDAGDSGGYFGDCCQRTHRHSTRTSNKSPNPTGHLLASAAKSLNRLDSVHSIRALQCTATAMREEIDAPIIWLDLNPNPNVICQHHERSQDAPANFTWDEVRNWVRNSELELERALELPDSYKSGATPSAATLLIHFVSHISHILLSCRRGSAMRATFLGAAFWASTAAAQVPGQTVTGSAGGTTVAGISSGSDGDGKYTIEGTDIRATFIPYGASVSNLFINDTSGIERDIVAGWDNASYYEVDKQHPHFGGVPGRYANRIRNSTFEIDGETFHILPNENNGQDTLHGGPGGWDWRNWTLVAHTSSSITFSLTDADEDQGFPGEVVSYVTYTLGNRTWDFKMVALSTTKKTPIMLSSHTYWNLDGFANNETGTALNHTFYLPYGGQRVATDPILIPTGDILANEKHSLNDFWSAPKQIGANFSNPALLGNCGNNCTGYDTCFLTSRAALGSSNWDAKPVARLASAWSGISVDVYTDQEAFQMYSCGGQNGSVALKSTQGLHGVQGRPRVIEQYGCVVMEVQDWIDGVNHPGWGRASKQIFGPDDGPYVLRARYEFGLDG</sequence>
<dbReference type="AlphaFoldDB" id="K1WIU3"/>
<dbReference type="InterPro" id="IPR008271">
    <property type="entry name" value="Ser/Thr_kinase_AS"/>
</dbReference>
<dbReference type="KEGG" id="mbe:MBM_08985"/>
<dbReference type="eggNOG" id="KOG1604">
    <property type="taxonomic scope" value="Eukaryota"/>
</dbReference>
<dbReference type="GO" id="GO:0033499">
    <property type="term" value="P:galactose catabolic process via UDP-galactose, Leloir pathway"/>
    <property type="evidence" value="ECO:0007669"/>
    <property type="project" value="TreeGrafter"/>
</dbReference>
<dbReference type="Gene3D" id="3.30.200.20">
    <property type="entry name" value="Phosphorylase Kinase, domain 1"/>
    <property type="match status" value="1"/>
</dbReference>
<dbReference type="FunFam" id="2.70.98.10:FF:000014">
    <property type="entry name" value="Aldose 1-epimerase, putative"/>
    <property type="match status" value="1"/>
</dbReference>
<evidence type="ECO:0000259" key="4">
    <source>
        <dbReference type="PROSITE" id="PS50011"/>
    </source>
</evidence>
<dbReference type="OrthoDB" id="274691at2759"/>
<dbReference type="EMBL" id="JH921454">
    <property type="protein sequence ID" value="EKD12756.1"/>
    <property type="molecule type" value="Genomic_DNA"/>
</dbReference>
<evidence type="ECO:0000256" key="1">
    <source>
        <dbReference type="ARBA" id="ARBA00006206"/>
    </source>
</evidence>
<dbReference type="Gene3D" id="1.10.510.10">
    <property type="entry name" value="Transferase(Phosphotransferase) domain 1"/>
    <property type="match status" value="1"/>
</dbReference>
<dbReference type="GO" id="GO:0006006">
    <property type="term" value="P:glucose metabolic process"/>
    <property type="evidence" value="ECO:0007669"/>
    <property type="project" value="TreeGrafter"/>
</dbReference>
<dbReference type="Proteomes" id="UP000006753">
    <property type="component" value="Unassembled WGS sequence"/>
</dbReference>